<evidence type="ECO:0000259" key="4">
    <source>
        <dbReference type="Pfam" id="PF00703"/>
    </source>
</evidence>
<evidence type="ECO:0000259" key="5">
    <source>
        <dbReference type="Pfam" id="PF02836"/>
    </source>
</evidence>
<feature type="domain" description="Glycoside hydrolase family 2 catalytic" evidence="5">
    <location>
        <begin position="337"/>
        <end position="582"/>
    </location>
</feature>
<accession>A0A4U8Q6P5</accession>
<dbReference type="GO" id="GO:0005975">
    <property type="term" value="P:carbohydrate metabolic process"/>
    <property type="evidence" value="ECO:0007669"/>
    <property type="project" value="InterPro"/>
</dbReference>
<dbReference type="Pfam" id="PF02836">
    <property type="entry name" value="Glyco_hydro_2_C"/>
    <property type="match status" value="1"/>
</dbReference>
<evidence type="ECO:0000259" key="6">
    <source>
        <dbReference type="Pfam" id="PF02837"/>
    </source>
</evidence>
<dbReference type="InterPro" id="IPR036156">
    <property type="entry name" value="Beta-gal/glucu_dom_sf"/>
</dbReference>
<dbReference type="Gene3D" id="3.20.20.80">
    <property type="entry name" value="Glycosidases"/>
    <property type="match status" value="1"/>
</dbReference>
<evidence type="ECO:0000313" key="7">
    <source>
        <dbReference type="EMBL" id="TLC99762.1"/>
    </source>
</evidence>
<comment type="caution">
    <text evidence="7">The sequence shown here is derived from an EMBL/GenBank/DDBJ whole genome shotgun (WGS) entry which is preliminary data.</text>
</comment>
<feature type="domain" description="Glycoside hydrolase family 2 immunoglobulin-like beta-sandwich" evidence="4">
    <location>
        <begin position="208"/>
        <end position="294"/>
    </location>
</feature>
<keyword evidence="8" id="KW-1185">Reference proteome</keyword>
<reference evidence="7 8" key="1">
    <citation type="journal article" date="2019" name="Anaerobe">
        <title>Detection of Robinsoniella peoriensis in multiple bone samples of a trauma patient.</title>
        <authorList>
            <person name="Schrottner P."/>
            <person name="Hartwich K."/>
            <person name="Bunk B."/>
            <person name="Schober I."/>
            <person name="Helbig S."/>
            <person name="Rudolph W.W."/>
            <person name="Gunzer F."/>
        </authorList>
    </citation>
    <scope>NUCLEOTIDE SEQUENCE [LARGE SCALE GENOMIC DNA]</scope>
    <source>
        <strain evidence="7 8">DSM 106044</strain>
    </source>
</reference>
<dbReference type="PANTHER" id="PTHR42732:SF2">
    <property type="entry name" value="BETA-MANNOSIDASE"/>
    <property type="match status" value="1"/>
</dbReference>
<dbReference type="Proteomes" id="UP000306509">
    <property type="component" value="Unassembled WGS sequence"/>
</dbReference>
<dbReference type="InterPro" id="IPR013783">
    <property type="entry name" value="Ig-like_fold"/>
</dbReference>
<dbReference type="RefSeq" id="WP_138003096.1">
    <property type="nucleotide sequence ID" value="NZ_QGQD01000066.1"/>
</dbReference>
<dbReference type="Pfam" id="PF00703">
    <property type="entry name" value="Glyco_hydro_2"/>
    <property type="match status" value="1"/>
</dbReference>
<dbReference type="SUPFAM" id="SSF49785">
    <property type="entry name" value="Galactose-binding domain-like"/>
    <property type="match status" value="1"/>
</dbReference>
<dbReference type="STRING" id="180332.GCA_000797495_02743"/>
<comment type="similarity">
    <text evidence="1">Belongs to the glycosyl hydrolase 2 family.</text>
</comment>
<dbReference type="Pfam" id="PF02837">
    <property type="entry name" value="Glyco_hydro_2_N"/>
    <property type="match status" value="1"/>
</dbReference>
<evidence type="ECO:0000256" key="3">
    <source>
        <dbReference type="ARBA" id="ARBA00023295"/>
    </source>
</evidence>
<protein>
    <submittedName>
        <fullName evidence="7">Beta-galactosidase large subunit</fullName>
        <ecNumber evidence="7">3.2.1.23</ecNumber>
    </submittedName>
</protein>
<proteinExistence type="inferred from homology"/>
<dbReference type="InterPro" id="IPR006104">
    <property type="entry name" value="Glyco_hydro_2_N"/>
</dbReference>
<dbReference type="InterPro" id="IPR017853">
    <property type="entry name" value="GH"/>
</dbReference>
<feature type="domain" description="Glycosyl hydrolases family 2 sugar binding" evidence="6">
    <location>
        <begin position="97"/>
        <end position="174"/>
    </location>
</feature>
<dbReference type="AlphaFoldDB" id="A0A4U8Q6P5"/>
<dbReference type="PANTHER" id="PTHR42732">
    <property type="entry name" value="BETA-GALACTOSIDASE"/>
    <property type="match status" value="1"/>
</dbReference>
<dbReference type="InterPro" id="IPR006102">
    <property type="entry name" value="Ig-like_GH2"/>
</dbReference>
<name>A0A4U8Q6P5_9FIRM</name>
<dbReference type="Gene3D" id="2.60.40.10">
    <property type="entry name" value="Immunoglobulins"/>
    <property type="match status" value="1"/>
</dbReference>
<keyword evidence="2 7" id="KW-0378">Hydrolase</keyword>
<dbReference type="InterPro" id="IPR006103">
    <property type="entry name" value="Glyco_hydro_2_cat"/>
</dbReference>
<evidence type="ECO:0000256" key="1">
    <source>
        <dbReference type="ARBA" id="ARBA00007401"/>
    </source>
</evidence>
<sequence>MNLIDAVSSLQLFKRKETPKKLTTVWGEQLDPEHVLEEYPRPQLKRNAWINLNGYWNYRITKEKKYPGNIKDQILVPFSPEASLSQVNHMLLPDEYLWYEKSFDLEDFPSRYPDKRLILHFGAVDQTCAVWCNKKFVCSHRGGYLPFSAELTPYLRQGVNTITVRVQDETDTSFQSRGKQTLRPGGMFYTPQSGIWQTVWMEWVPENYITELSITPLFDESSAIVEITMKEDSSCEKKIEVYADGREVYSGQTKSGILSIPIRDLRPWSPESPFLYDLTITAGNDSICSYFAMRKFSARTDSKGIPRLCLNNQPYFQNGVLDQGYWPDGLYTPPSDDAMIFDIQSMKDLGFNMIRKHIKIEPLRWYYHCDRLGMIVWQDIVNGGGRSYLTFLCYLPTLLPFVTAHFKDSHYKLFSRCDAKGKKLWLRECKSTVRHLYNCPCIGLWTAFNEGWGQFDAVKVTNLIHSLDNTRPVDHASGWYDQHCGDIKSVHNYFRPIKAALDSRPFVLSEYGGYICHIPEHSYSQQVFGYLKCKDTHEFTRKFYDVMKEIKEANKEGLCAAVYTQVSDVEEEANGLFTYDRKVCKVTDTPHGQKQR</sequence>
<keyword evidence="3 7" id="KW-0326">Glycosidase</keyword>
<dbReference type="EC" id="3.2.1.23" evidence="7"/>
<dbReference type="SUPFAM" id="SSF51445">
    <property type="entry name" value="(Trans)glycosidases"/>
    <property type="match status" value="1"/>
</dbReference>
<dbReference type="InterPro" id="IPR051913">
    <property type="entry name" value="GH2_Domain-Containing"/>
</dbReference>
<dbReference type="GO" id="GO:0004565">
    <property type="term" value="F:beta-galactosidase activity"/>
    <property type="evidence" value="ECO:0007669"/>
    <property type="project" value="UniProtKB-EC"/>
</dbReference>
<organism evidence="7 8">
    <name type="scientific">Robinsoniella peoriensis</name>
    <dbReference type="NCBI Taxonomy" id="180332"/>
    <lineage>
        <taxon>Bacteria</taxon>
        <taxon>Bacillati</taxon>
        <taxon>Bacillota</taxon>
        <taxon>Clostridia</taxon>
        <taxon>Lachnospirales</taxon>
        <taxon>Lachnospiraceae</taxon>
        <taxon>Robinsoniella</taxon>
    </lineage>
</organism>
<dbReference type="SUPFAM" id="SSF49303">
    <property type="entry name" value="beta-Galactosidase/glucuronidase domain"/>
    <property type="match status" value="1"/>
</dbReference>
<dbReference type="Gene3D" id="2.60.120.260">
    <property type="entry name" value="Galactose-binding domain-like"/>
    <property type="match status" value="1"/>
</dbReference>
<dbReference type="EMBL" id="QGQD01000066">
    <property type="protein sequence ID" value="TLC99762.1"/>
    <property type="molecule type" value="Genomic_DNA"/>
</dbReference>
<dbReference type="InterPro" id="IPR008979">
    <property type="entry name" value="Galactose-bd-like_sf"/>
</dbReference>
<gene>
    <name evidence="7" type="primary">lacL</name>
    <name evidence="7" type="ORF">DSM106044_03403</name>
</gene>
<evidence type="ECO:0000256" key="2">
    <source>
        <dbReference type="ARBA" id="ARBA00022801"/>
    </source>
</evidence>
<evidence type="ECO:0000313" key="8">
    <source>
        <dbReference type="Proteomes" id="UP000306509"/>
    </source>
</evidence>